<protein>
    <submittedName>
        <fullName evidence="6">Protein let-653 isoform X1</fullName>
    </submittedName>
</protein>
<dbReference type="InterPro" id="IPR036873">
    <property type="entry name" value="Rhodanese-like_dom_sf"/>
</dbReference>
<dbReference type="SUPFAM" id="SSF52821">
    <property type="entry name" value="Rhodanese/Cell cycle control phosphatase"/>
    <property type="match status" value="1"/>
</dbReference>
<dbReference type="PANTHER" id="PTHR44086:SF10">
    <property type="entry name" value="THIOSULFATE SULFURTRANSFERASE_RHODANESE-LIKE DOMAIN-CONTAINING PROTEIN 3"/>
    <property type="match status" value="1"/>
</dbReference>
<dbReference type="PROSITE" id="PS50940">
    <property type="entry name" value="CHIT_BIND_II"/>
    <property type="match status" value="2"/>
</dbReference>
<reference evidence="5" key="1">
    <citation type="submission" date="2025-05" db="UniProtKB">
        <authorList>
            <consortium name="RefSeq"/>
        </authorList>
    </citation>
    <scope>NUCLEOTIDE SEQUENCE [LARGE SCALE GENOMIC DNA]</scope>
</reference>
<evidence type="ECO:0000313" key="5">
    <source>
        <dbReference type="Proteomes" id="UP001652625"/>
    </source>
</evidence>
<dbReference type="Pfam" id="PF01607">
    <property type="entry name" value="CBM_14"/>
    <property type="match status" value="4"/>
</dbReference>
<keyword evidence="2" id="KW-0732">Signal</keyword>
<sequence length="507" mass="56253">MILICVLILSLKLIGIAPQGLVADYSNQEETCKNLEDGRHCVRDCFAFMVCNNGSKTVMTCPPNELYHNGVKKCVPSYQVTKDNFCFDRPDGPYRNPWDCAKFIQCIKGWTHEEQCEDGLRYDASSNSCNNASYSRYCYILGNSGVNNTINTLNSHSISKIQFPTVSNIKESNKTNNLIYEKYSEESCFGLTDGRHCLRDCFAFLVCINGSKAVVHCNNSEIYNPLLKICDKPSNTNKGNFCLYRPNGLYRNPWDCHSFIKCLKGITEIEICPAGLTYIAEHNTCENDTFVQHCHVIVSDNAVLSTTSVPIIRTTQSPITTTSTAIPVTTSTTITAATSTTTIATTLTTTTTTPTTTTITPTTTTTTPTTTTTTPTTTTTTTTTTITTTPVVDYVDLITPEELLIKLQASEIPLIDVREPWEIRLEGRIAHSVNIPVSQIDKALKLSPEEFRFVYHYNKPLQNDCRIVFHCKSGVRSAHALSIAKQNGYKCAKSLKGGFTAWKALYP</sequence>
<dbReference type="PANTHER" id="PTHR44086">
    <property type="entry name" value="THIOSULFATE SULFURTRANSFERASE RDL2, MITOCHONDRIAL-RELATED"/>
    <property type="match status" value="1"/>
</dbReference>
<dbReference type="SMART" id="SM00450">
    <property type="entry name" value="RHOD"/>
    <property type="match status" value="1"/>
</dbReference>
<feature type="domain" description="Chitin-binding type-2" evidence="4">
    <location>
        <begin position="83"/>
        <end position="140"/>
    </location>
</feature>
<dbReference type="SMART" id="SM00494">
    <property type="entry name" value="ChtBD2"/>
    <property type="match status" value="4"/>
</dbReference>
<dbReference type="Pfam" id="PF00581">
    <property type="entry name" value="Rhodanese"/>
    <property type="match status" value="1"/>
</dbReference>
<feature type="domain" description="Chitin-binding type-2" evidence="4">
    <location>
        <begin position="239"/>
        <end position="296"/>
    </location>
</feature>
<dbReference type="PROSITE" id="PS50206">
    <property type="entry name" value="RHODANESE_3"/>
    <property type="match status" value="1"/>
</dbReference>
<feature type="domain" description="Rhodanese" evidence="3">
    <location>
        <begin position="408"/>
        <end position="507"/>
    </location>
</feature>
<accession>A0ABM4B7D4</accession>
<name>A0ABM4B7D4_HYDVU</name>
<evidence type="ECO:0000259" key="3">
    <source>
        <dbReference type="PROSITE" id="PS50206"/>
    </source>
</evidence>
<dbReference type="SUPFAM" id="SSF57625">
    <property type="entry name" value="Invertebrate chitin-binding proteins"/>
    <property type="match status" value="4"/>
</dbReference>
<feature type="region of interest" description="Disordered" evidence="1">
    <location>
        <begin position="352"/>
        <end position="382"/>
    </location>
</feature>
<evidence type="ECO:0000256" key="2">
    <source>
        <dbReference type="SAM" id="SignalP"/>
    </source>
</evidence>
<dbReference type="RefSeq" id="XP_065644769.1">
    <property type="nucleotide sequence ID" value="XM_065788697.1"/>
</dbReference>
<evidence type="ECO:0000256" key="1">
    <source>
        <dbReference type="SAM" id="MobiDB-lite"/>
    </source>
</evidence>
<evidence type="ECO:0000313" key="6">
    <source>
        <dbReference type="RefSeq" id="XP_065644769.1"/>
    </source>
</evidence>
<reference evidence="6" key="2">
    <citation type="submission" date="2025-08" db="UniProtKB">
        <authorList>
            <consortium name="RefSeq"/>
        </authorList>
    </citation>
    <scope>IDENTIFICATION</scope>
</reference>
<dbReference type="Gene3D" id="2.170.140.10">
    <property type="entry name" value="Chitin binding domain"/>
    <property type="match status" value="3"/>
</dbReference>
<dbReference type="InterPro" id="IPR001763">
    <property type="entry name" value="Rhodanese-like_dom"/>
</dbReference>
<keyword evidence="5" id="KW-1185">Reference proteome</keyword>
<proteinExistence type="predicted"/>
<dbReference type="InterPro" id="IPR036508">
    <property type="entry name" value="Chitin-bd_dom_sf"/>
</dbReference>
<evidence type="ECO:0000259" key="4">
    <source>
        <dbReference type="PROSITE" id="PS50940"/>
    </source>
</evidence>
<organism evidence="5 6">
    <name type="scientific">Hydra vulgaris</name>
    <name type="common">Hydra</name>
    <name type="synonym">Hydra attenuata</name>
    <dbReference type="NCBI Taxonomy" id="6087"/>
    <lineage>
        <taxon>Eukaryota</taxon>
        <taxon>Metazoa</taxon>
        <taxon>Cnidaria</taxon>
        <taxon>Hydrozoa</taxon>
        <taxon>Hydroidolina</taxon>
        <taxon>Anthoathecata</taxon>
        <taxon>Aplanulata</taxon>
        <taxon>Hydridae</taxon>
        <taxon>Hydra</taxon>
    </lineage>
</organism>
<feature type="signal peptide" evidence="2">
    <location>
        <begin position="1"/>
        <end position="23"/>
    </location>
</feature>
<dbReference type="InterPro" id="IPR002557">
    <property type="entry name" value="Chitin-bd_dom"/>
</dbReference>
<feature type="chain" id="PRO_5047081046" evidence="2">
    <location>
        <begin position="24"/>
        <end position="507"/>
    </location>
</feature>
<dbReference type="Proteomes" id="UP001652625">
    <property type="component" value="Chromosome 01"/>
</dbReference>
<dbReference type="GeneID" id="100202000"/>
<dbReference type="Gene3D" id="3.40.250.10">
    <property type="entry name" value="Rhodanese-like domain"/>
    <property type="match status" value="1"/>
</dbReference>
<gene>
    <name evidence="6" type="primary">LOC100202000</name>
</gene>